<keyword evidence="4" id="KW-1185">Reference proteome</keyword>
<evidence type="ECO:0000259" key="2">
    <source>
        <dbReference type="Pfam" id="PF07811"/>
    </source>
</evidence>
<keyword evidence="1" id="KW-1133">Transmembrane helix</keyword>
<dbReference type="Proteomes" id="UP001185069">
    <property type="component" value="Unassembled WGS sequence"/>
</dbReference>
<dbReference type="EMBL" id="JAVDQF010000001">
    <property type="protein sequence ID" value="MDR6268558.1"/>
    <property type="molecule type" value="Genomic_DNA"/>
</dbReference>
<feature type="transmembrane region" description="Helical" evidence="1">
    <location>
        <begin position="12"/>
        <end position="37"/>
    </location>
</feature>
<accession>A0ABU1J865</accession>
<comment type="caution">
    <text evidence="3">The sequence shown here is derived from an EMBL/GenBank/DDBJ whole genome shotgun (WGS) entry which is preliminary data.</text>
</comment>
<evidence type="ECO:0000313" key="4">
    <source>
        <dbReference type="Proteomes" id="UP001185069"/>
    </source>
</evidence>
<dbReference type="InterPro" id="IPR012495">
    <property type="entry name" value="TadE-like_dom"/>
</dbReference>
<evidence type="ECO:0000313" key="3">
    <source>
        <dbReference type="EMBL" id="MDR6268558.1"/>
    </source>
</evidence>
<dbReference type="RefSeq" id="WP_309796275.1">
    <property type="nucleotide sequence ID" value="NZ_BAAAHY010000006.1"/>
</dbReference>
<reference evidence="3 4" key="1">
    <citation type="submission" date="2023-07" db="EMBL/GenBank/DDBJ databases">
        <title>Sequencing the genomes of 1000 actinobacteria strains.</title>
        <authorList>
            <person name="Klenk H.-P."/>
        </authorList>
    </citation>
    <scope>NUCLEOTIDE SEQUENCE [LARGE SCALE GENOMIC DNA]</scope>
    <source>
        <strain evidence="3 4">DSM 14555</strain>
    </source>
</reference>
<gene>
    <name evidence="3" type="ORF">JOE69_000796</name>
</gene>
<keyword evidence="1" id="KW-0472">Membrane</keyword>
<proteinExistence type="predicted"/>
<protein>
    <recommendedName>
        <fullName evidence="2">TadE-like domain-containing protein</fullName>
    </recommendedName>
</protein>
<evidence type="ECO:0000256" key="1">
    <source>
        <dbReference type="SAM" id="Phobius"/>
    </source>
</evidence>
<sequence length="129" mass="13377">MTRSIESAAERGSALVDFVLVGALLALTFISIVQLALVLHVRNTIIDAAASGARYGGLADRAAEDGVNRTRELIGSALNPDFAQDIGFSRADVAGIPVLRITVRAPLPVIGLIGPAKVLEVNGHAALQP</sequence>
<organism evidence="3 4">
    <name type="scientific">Arthrobacter russicus</name>
    <dbReference type="NCBI Taxonomy" id="172040"/>
    <lineage>
        <taxon>Bacteria</taxon>
        <taxon>Bacillati</taxon>
        <taxon>Actinomycetota</taxon>
        <taxon>Actinomycetes</taxon>
        <taxon>Micrococcales</taxon>
        <taxon>Micrococcaceae</taxon>
        <taxon>Arthrobacter</taxon>
    </lineage>
</organism>
<keyword evidence="1" id="KW-0812">Transmembrane</keyword>
<feature type="domain" description="TadE-like" evidence="2">
    <location>
        <begin position="12"/>
        <end position="54"/>
    </location>
</feature>
<name>A0ABU1J865_9MICC</name>
<dbReference type="Pfam" id="PF07811">
    <property type="entry name" value="TadE"/>
    <property type="match status" value="1"/>
</dbReference>